<proteinExistence type="predicted"/>
<protein>
    <submittedName>
        <fullName evidence="2">RE2 protein</fullName>
    </submittedName>
</protein>
<name>A0A812TL11_9DINO</name>
<feature type="compositionally biased region" description="Basic and acidic residues" evidence="1">
    <location>
        <begin position="46"/>
        <end position="58"/>
    </location>
</feature>
<dbReference type="AlphaFoldDB" id="A0A812TL11"/>
<dbReference type="PANTHER" id="PTHR11439:SF467">
    <property type="entry name" value="INTEGRASE CATALYTIC DOMAIN-CONTAINING PROTEIN"/>
    <property type="match status" value="1"/>
</dbReference>
<dbReference type="EMBL" id="CAJNDS010002575">
    <property type="protein sequence ID" value="CAE7531355.1"/>
    <property type="molecule type" value="Genomic_DNA"/>
</dbReference>
<dbReference type="PANTHER" id="PTHR11439">
    <property type="entry name" value="GAG-POL-RELATED RETROTRANSPOSON"/>
    <property type="match status" value="1"/>
</dbReference>
<reference evidence="2" key="1">
    <citation type="submission" date="2021-02" db="EMBL/GenBank/DDBJ databases">
        <authorList>
            <person name="Dougan E. K."/>
            <person name="Rhodes N."/>
            <person name="Thang M."/>
            <person name="Chan C."/>
        </authorList>
    </citation>
    <scope>NUCLEOTIDE SEQUENCE</scope>
</reference>
<comment type="caution">
    <text evidence="2">The sequence shown here is derived from an EMBL/GenBank/DDBJ whole genome shotgun (WGS) entry which is preliminary data.</text>
</comment>
<feature type="compositionally biased region" description="Acidic residues" evidence="1">
    <location>
        <begin position="1142"/>
        <end position="1159"/>
    </location>
</feature>
<keyword evidence="3" id="KW-1185">Reference proteome</keyword>
<feature type="region of interest" description="Disordered" evidence="1">
    <location>
        <begin position="78"/>
        <end position="97"/>
    </location>
</feature>
<dbReference type="OrthoDB" id="413361at2759"/>
<feature type="region of interest" description="Disordered" evidence="1">
    <location>
        <begin position="1137"/>
        <end position="1162"/>
    </location>
</feature>
<feature type="region of interest" description="Disordered" evidence="1">
    <location>
        <begin position="46"/>
        <end position="68"/>
    </location>
</feature>
<accession>A0A812TL11</accession>
<evidence type="ECO:0000256" key="1">
    <source>
        <dbReference type="SAM" id="MobiDB-lite"/>
    </source>
</evidence>
<organism evidence="2 3">
    <name type="scientific">Symbiodinium natans</name>
    <dbReference type="NCBI Taxonomy" id="878477"/>
    <lineage>
        <taxon>Eukaryota</taxon>
        <taxon>Sar</taxon>
        <taxon>Alveolata</taxon>
        <taxon>Dinophyceae</taxon>
        <taxon>Suessiales</taxon>
        <taxon>Symbiodiniaceae</taxon>
        <taxon>Symbiodinium</taxon>
    </lineage>
</organism>
<dbReference type="Proteomes" id="UP000604046">
    <property type="component" value="Unassembled WGS sequence"/>
</dbReference>
<evidence type="ECO:0000313" key="2">
    <source>
        <dbReference type="EMBL" id="CAE7531355.1"/>
    </source>
</evidence>
<sequence length="1279" mass="140583">MIPDVNVLAIDLAGLFRSGYDERISKVKYMLQAVFVLPDLKALKTRDQSQDPKGHENPEAGGLQKPGATVASGADAILSSPSYAPTSDEELEVPSRARKVRLSPVGVDEDLGSLPERLDSEEGVQDLIGDQDKDDIFGVSDDEREEKPESKGLVAIGVALGELLCHYKGWDAGYLGTLSAWRAGNVGPHRDVNNIPNSNVLYPICLPKPGMYVWSQLQMGDQLSGPVEVRAVPGGELQAGQVRWLREREPLQLNAKSWHSAQDDADDAHQGGEGGMLEEGCMECMPFFAASPEGEYVAADVLKPGERLCALDGGRLVEAPTWVVDGSAETAQAVQGHDDSAGPDWFDRVFGVGELGCLLRPLSCVDTCDVESRMIASELPLRAPSDDCLDSGHVLVDADLCQRGLKALLSREARQLKGELSGGENSTDAAETAQLMTSGTEVMQQIEQELSWLRACKLEGQMIPSTSDADENACELPQFLQTRTFTNEEVMAEWDENWERATQAELTSLLETKKALIRVDDDTIAAWVASGAEVTQVPSKTVFTRKAVSGRYKCRIVVCGNALPNVGESSLERRMATYAGGVDVSLLRVLLAEAVFHKHDIATWDVSTAFLNAPARPRDLRAAARGKTQIVIAVPPRSLVRKGLVPAREKWKVELAVYGLDTSPRDWSLHRNDTLRVMVVLVEAGALRFKACVSDSSVWLIFLVDSAEDAVEAGVLVGWLAVYVDDFLAATRKSYLKAIYGCIKQTWDCGAVEFVGRIGESEPLRFDGLELHWDEKGEELCVHQTSYVRGMLDRHSDVVPQQVPLARHLPQEGEVEPDSDALKECQQLVGELLWIAVRTRPDVAYSCSRIASVMSRRPREACKAALGVLGYLATTSSLGLRFSMTLPEKRAEIQKALQDGGLLEVHTDAGFAPEGSRSQECVIIYWRGCCVSWVSSRQPFIAQSTCEAELISTIQGHNMGDAVACLLDEIYPAGSYRKVLLNDNSAAIGVLAADTNSWRTRHLKIRAGALREKVALFQWEVMHLEGASNTADIGTKPLQAPRLDLLRGLLGMGSAKGSVLPSKVQRLAKILGSMVISLCVNPSEGSREVVEVTEPNDSDNWTLYLLLILWTISVIAVWEVVRRVADHAWVYFTARPAREPESDPESEPPEFEPLEEDNLPFEAHRRPEMTRVDADDEQLLPPPMPPHRPPMPVRFPEPEPEHDAYAAARDREWAMLLDAQAAQLNAHDAAVPQGEPLEFRYVDDVAYLDPVVLYFRILHSAFATVGRCLYRCPWSRSRG</sequence>
<gene>
    <name evidence="2" type="primary">RE2</name>
    <name evidence="2" type="ORF">SNAT2548_LOCUS29771</name>
</gene>
<evidence type="ECO:0000313" key="3">
    <source>
        <dbReference type="Proteomes" id="UP000604046"/>
    </source>
</evidence>
<dbReference type="CDD" id="cd09272">
    <property type="entry name" value="RNase_HI_RT_Ty1"/>
    <property type="match status" value="1"/>
</dbReference>